<dbReference type="KEGG" id="btrm:SAMEA390648701942"/>
<gene>
    <name evidence="3" type="ORF">SAMEA3906487_01942</name>
</gene>
<evidence type="ECO:0000313" key="3">
    <source>
        <dbReference type="EMBL" id="SAI69810.1"/>
    </source>
</evidence>
<dbReference type="Pfam" id="PF01926">
    <property type="entry name" value="MMR_HSR1"/>
    <property type="match status" value="1"/>
</dbReference>
<evidence type="ECO:0000313" key="4">
    <source>
        <dbReference type="Proteomes" id="UP000076825"/>
    </source>
</evidence>
<accession>A0A146B2K8</accession>
<dbReference type="InterPro" id="IPR027417">
    <property type="entry name" value="P-loop_NTPase"/>
</dbReference>
<sequence length="510" mass="54739">MPGDVNLETALLSAVQSRAGAGPEVNAAIDALQTWRRDRLALAAAHPLHEAGLDAQAGPARLAAAVVRCLHELSTREAGQLAALDPARQVAAHFDEQVILLLFGKFNAGKSSLCNLLAARLQAHGLPVRYFRCDAQGVHTLSAPLQEGATETTQQLQGVQLGERLVLLDTPGLHSMDADNAALTRRYLDSADGVLWLTSSASPGQVQELDELGRELLRGKPLLPIITRSDRYEEDELDGEIVKVLCNKTPANRQEQEQDVRQRAADKLATLGVDATRLHPPLSVSARMANEHEQTPAALAEAGFGRLYAALLALMQPVLAYKARKPAEVLLHHAEENLSHAQRQALQPQLQALLAACDTASADLETLAPAFVKAGLRDLLPGLAAQLQAQADHPDPQALANGLNAALEQACRHAREILLGDYRLTLAAPALALEDLDAADAAADPLAHYRQLEHGLHRQLTQYVEDALAQARDALARLRRQAEALQAALADSDARLSAIGRALRHPGQAH</sequence>
<keyword evidence="4" id="KW-1185">Reference proteome</keyword>
<reference evidence="3 4" key="1">
    <citation type="submission" date="2016-04" db="EMBL/GenBank/DDBJ databases">
        <authorList>
            <consortium name="Pathogen Informatics"/>
        </authorList>
    </citation>
    <scope>NUCLEOTIDE SEQUENCE [LARGE SCALE GENOMIC DNA]</scope>
    <source>
        <strain evidence="3 4">H044680328</strain>
    </source>
</reference>
<dbReference type="AlphaFoldDB" id="A0A146B2K8"/>
<dbReference type="eggNOG" id="COG0699">
    <property type="taxonomic scope" value="Bacteria"/>
</dbReference>
<dbReference type="RefSeq" id="WP_063491859.1">
    <property type="nucleotide sequence ID" value="NZ_CP016340.1"/>
</dbReference>
<evidence type="ECO:0000259" key="2">
    <source>
        <dbReference type="Pfam" id="PF01926"/>
    </source>
</evidence>
<dbReference type="GO" id="GO:0005525">
    <property type="term" value="F:GTP binding"/>
    <property type="evidence" value="ECO:0007669"/>
    <property type="project" value="InterPro"/>
</dbReference>
<proteinExistence type="predicted"/>
<name>A0A146B2K8_9BORD</name>
<dbReference type="GeneID" id="56590781"/>
<dbReference type="PATRIC" id="fig|123899.6.peg.1932"/>
<dbReference type="Proteomes" id="UP000076825">
    <property type="component" value="Chromosome 1"/>
</dbReference>
<dbReference type="SUPFAM" id="SSF52540">
    <property type="entry name" value="P-loop containing nucleoside triphosphate hydrolases"/>
    <property type="match status" value="1"/>
</dbReference>
<feature type="domain" description="G" evidence="2">
    <location>
        <begin position="101"/>
        <end position="226"/>
    </location>
</feature>
<dbReference type="STRING" id="123899.SAMEA3906487_01942"/>
<organism evidence="3 4">
    <name type="scientific">Bordetella trematum</name>
    <dbReference type="NCBI Taxonomy" id="123899"/>
    <lineage>
        <taxon>Bacteria</taxon>
        <taxon>Pseudomonadati</taxon>
        <taxon>Pseudomonadota</taxon>
        <taxon>Betaproteobacteria</taxon>
        <taxon>Burkholderiales</taxon>
        <taxon>Alcaligenaceae</taxon>
        <taxon>Bordetella</taxon>
    </lineage>
</organism>
<feature type="coiled-coil region" evidence="1">
    <location>
        <begin position="468"/>
        <end position="495"/>
    </location>
</feature>
<dbReference type="Gene3D" id="3.40.50.300">
    <property type="entry name" value="P-loop containing nucleotide triphosphate hydrolases"/>
    <property type="match status" value="1"/>
</dbReference>
<keyword evidence="1" id="KW-0175">Coiled coil</keyword>
<evidence type="ECO:0000256" key="1">
    <source>
        <dbReference type="SAM" id="Coils"/>
    </source>
</evidence>
<dbReference type="EMBL" id="LT546645">
    <property type="protein sequence ID" value="SAI69810.1"/>
    <property type="molecule type" value="Genomic_DNA"/>
</dbReference>
<dbReference type="InterPro" id="IPR006073">
    <property type="entry name" value="GTP-bd"/>
</dbReference>
<protein>
    <submittedName>
        <fullName evidence="3">Predicted GTPase</fullName>
    </submittedName>
</protein>